<proteinExistence type="predicted"/>
<feature type="region of interest" description="Disordered" evidence="1">
    <location>
        <begin position="20"/>
        <end position="72"/>
    </location>
</feature>
<name>A0A4C1W113_EUMVA</name>
<evidence type="ECO:0000313" key="3">
    <source>
        <dbReference type="Proteomes" id="UP000299102"/>
    </source>
</evidence>
<dbReference type="Proteomes" id="UP000299102">
    <property type="component" value="Unassembled WGS sequence"/>
</dbReference>
<evidence type="ECO:0000256" key="1">
    <source>
        <dbReference type="SAM" id="MobiDB-lite"/>
    </source>
</evidence>
<dbReference type="EMBL" id="BGZK01000448">
    <property type="protein sequence ID" value="GBP44189.1"/>
    <property type="molecule type" value="Genomic_DNA"/>
</dbReference>
<sequence>MYMNKQITIEFYALSTSSSALGTSIQSNSDRPKLSASAPTARKPPHIAGRAERAALSRDTCAPRRRRTSASRHLMACRGAGARPGAEDGYVATFS</sequence>
<dbReference type="AlphaFoldDB" id="A0A4C1W113"/>
<evidence type="ECO:0000313" key="2">
    <source>
        <dbReference type="EMBL" id="GBP44189.1"/>
    </source>
</evidence>
<accession>A0A4C1W113</accession>
<gene>
    <name evidence="2" type="ORF">EVAR_31633_1</name>
</gene>
<comment type="caution">
    <text evidence="2">The sequence shown here is derived from an EMBL/GenBank/DDBJ whole genome shotgun (WGS) entry which is preliminary data.</text>
</comment>
<reference evidence="2 3" key="1">
    <citation type="journal article" date="2019" name="Commun. Biol.">
        <title>The bagworm genome reveals a unique fibroin gene that provides high tensile strength.</title>
        <authorList>
            <person name="Kono N."/>
            <person name="Nakamura H."/>
            <person name="Ohtoshi R."/>
            <person name="Tomita M."/>
            <person name="Numata K."/>
            <person name="Arakawa K."/>
        </authorList>
    </citation>
    <scope>NUCLEOTIDE SEQUENCE [LARGE SCALE GENOMIC DNA]</scope>
</reference>
<organism evidence="2 3">
    <name type="scientific">Eumeta variegata</name>
    <name type="common">Bagworm moth</name>
    <name type="synonym">Eumeta japonica</name>
    <dbReference type="NCBI Taxonomy" id="151549"/>
    <lineage>
        <taxon>Eukaryota</taxon>
        <taxon>Metazoa</taxon>
        <taxon>Ecdysozoa</taxon>
        <taxon>Arthropoda</taxon>
        <taxon>Hexapoda</taxon>
        <taxon>Insecta</taxon>
        <taxon>Pterygota</taxon>
        <taxon>Neoptera</taxon>
        <taxon>Endopterygota</taxon>
        <taxon>Lepidoptera</taxon>
        <taxon>Glossata</taxon>
        <taxon>Ditrysia</taxon>
        <taxon>Tineoidea</taxon>
        <taxon>Psychidae</taxon>
        <taxon>Oiketicinae</taxon>
        <taxon>Eumeta</taxon>
    </lineage>
</organism>
<protein>
    <submittedName>
        <fullName evidence="2">Uncharacterized protein</fullName>
    </submittedName>
</protein>
<keyword evidence="3" id="KW-1185">Reference proteome</keyword>